<reference evidence="5" key="1">
    <citation type="submission" date="2018-06" db="EMBL/GenBank/DDBJ databases">
        <authorList>
            <person name="Zhirakovskaya E."/>
        </authorList>
    </citation>
    <scope>NUCLEOTIDE SEQUENCE</scope>
</reference>
<gene>
    <name evidence="5" type="ORF">MNBD_GAMMA23-809</name>
</gene>
<dbReference type="PANTHER" id="PTHR14226">
    <property type="entry name" value="NEUROPATHY TARGET ESTERASE/SWISS CHEESE D.MELANOGASTER"/>
    <property type="match status" value="1"/>
</dbReference>
<dbReference type="PROSITE" id="PS51635">
    <property type="entry name" value="PNPLA"/>
    <property type="match status" value="1"/>
</dbReference>
<dbReference type="GO" id="GO:0016787">
    <property type="term" value="F:hydrolase activity"/>
    <property type="evidence" value="ECO:0007669"/>
    <property type="project" value="UniProtKB-KW"/>
</dbReference>
<dbReference type="SUPFAM" id="SSF52151">
    <property type="entry name" value="FabD/lysophospholipase-like"/>
    <property type="match status" value="1"/>
</dbReference>
<dbReference type="AlphaFoldDB" id="A0A3B0ZMT0"/>
<dbReference type="InterPro" id="IPR050301">
    <property type="entry name" value="NTE"/>
</dbReference>
<dbReference type="InterPro" id="IPR002641">
    <property type="entry name" value="PNPLA_dom"/>
</dbReference>
<dbReference type="GO" id="GO:0016042">
    <property type="term" value="P:lipid catabolic process"/>
    <property type="evidence" value="ECO:0007669"/>
    <property type="project" value="UniProtKB-KW"/>
</dbReference>
<evidence type="ECO:0000256" key="1">
    <source>
        <dbReference type="ARBA" id="ARBA00022801"/>
    </source>
</evidence>
<dbReference type="InterPro" id="IPR016035">
    <property type="entry name" value="Acyl_Trfase/lysoPLipase"/>
</dbReference>
<protein>
    <recommendedName>
        <fullName evidence="4">PNPLA domain-containing protein</fullName>
    </recommendedName>
</protein>
<feature type="domain" description="PNPLA" evidence="4">
    <location>
        <begin position="13"/>
        <end position="185"/>
    </location>
</feature>
<dbReference type="Pfam" id="PF01734">
    <property type="entry name" value="Patatin"/>
    <property type="match status" value="1"/>
</dbReference>
<evidence type="ECO:0000259" key="4">
    <source>
        <dbReference type="PROSITE" id="PS51635"/>
    </source>
</evidence>
<organism evidence="5">
    <name type="scientific">hydrothermal vent metagenome</name>
    <dbReference type="NCBI Taxonomy" id="652676"/>
    <lineage>
        <taxon>unclassified sequences</taxon>
        <taxon>metagenomes</taxon>
        <taxon>ecological metagenomes</taxon>
    </lineage>
</organism>
<dbReference type="EMBL" id="UOFT01000029">
    <property type="protein sequence ID" value="VAW92981.1"/>
    <property type="molecule type" value="Genomic_DNA"/>
</dbReference>
<dbReference type="PANTHER" id="PTHR14226:SF29">
    <property type="entry name" value="NEUROPATHY TARGET ESTERASE SWS"/>
    <property type="match status" value="1"/>
</dbReference>
<proteinExistence type="predicted"/>
<keyword evidence="2" id="KW-0442">Lipid degradation</keyword>
<dbReference type="Gene3D" id="3.40.1090.10">
    <property type="entry name" value="Cytosolic phospholipase A2 catalytic domain"/>
    <property type="match status" value="1"/>
</dbReference>
<keyword evidence="1" id="KW-0378">Hydrolase</keyword>
<sequence length="288" mass="31834">MKTINNKERVGVVLSSGGARGVYAHTGFMQALKQLDVKISAIAGCSAGALVGGIFASGADMQQWSNNISNIHSKNYWTPDSWFKFLWQMVIKKGRGYTGLSSTQAAIEYIQGQLKAKIFEDCKIPFHCLAMNISQGKKTLFGHGELAPRIMASAAIPILYQPVKIDSDYYSDGATIELAPTDAVCCKHNLDLLIVHHVATHLEGANSLDEVLTQPWSLLNILYRQLYNDRPWYLSNKPVSETYCQCDCGARVIVLQPTLAEFTWPFKNKGIELQKSSMENAVAALNEL</sequence>
<evidence type="ECO:0000256" key="2">
    <source>
        <dbReference type="ARBA" id="ARBA00022963"/>
    </source>
</evidence>
<accession>A0A3B0ZMT0</accession>
<evidence type="ECO:0000313" key="5">
    <source>
        <dbReference type="EMBL" id="VAW92981.1"/>
    </source>
</evidence>
<evidence type="ECO:0000256" key="3">
    <source>
        <dbReference type="ARBA" id="ARBA00023098"/>
    </source>
</evidence>
<name>A0A3B0ZMT0_9ZZZZ</name>
<keyword evidence="3" id="KW-0443">Lipid metabolism</keyword>